<dbReference type="RefSeq" id="WP_188603133.1">
    <property type="nucleotide sequence ID" value="NZ_AP026830.1"/>
</dbReference>
<keyword evidence="5" id="KW-1185">Reference proteome</keyword>
<evidence type="ECO:0000313" key="2">
    <source>
        <dbReference type="EMBL" id="BDR93392.1"/>
    </source>
</evidence>
<reference evidence="3" key="1">
    <citation type="journal article" date="2014" name="Int. J. Syst. Evol. Microbiol.">
        <title>Complete genome sequence of Corynebacterium casei LMG S-19264T (=DSM 44701T), isolated from a smear-ripened cheese.</title>
        <authorList>
            <consortium name="US DOE Joint Genome Institute (JGI-PGF)"/>
            <person name="Walter F."/>
            <person name="Albersmeier A."/>
            <person name="Kalinowski J."/>
            <person name="Ruckert C."/>
        </authorList>
    </citation>
    <scope>NUCLEOTIDE SEQUENCE</scope>
    <source>
        <strain evidence="3">JCM 11219</strain>
    </source>
</reference>
<feature type="transmembrane region" description="Helical" evidence="1">
    <location>
        <begin position="33"/>
        <end position="57"/>
    </location>
</feature>
<evidence type="ECO:0000256" key="1">
    <source>
        <dbReference type="SAM" id="Phobius"/>
    </source>
</evidence>
<keyword evidence="1" id="KW-0812">Transmembrane</keyword>
<keyword evidence="1" id="KW-0472">Membrane</keyword>
<feature type="transmembrane region" description="Helical" evidence="1">
    <location>
        <begin position="77"/>
        <end position="94"/>
    </location>
</feature>
<evidence type="ECO:0000313" key="3">
    <source>
        <dbReference type="EMBL" id="GGI76819.1"/>
    </source>
</evidence>
<reference evidence="2" key="4">
    <citation type="journal article" date="2023" name="Microbiol. Resour. Announc.">
        <title>Complete Genome Sequence of Vulcanisaeta souniana Strain IC-059, a Hyperthermophilic Archaeon Isolated from Hot Spring Water in Japan.</title>
        <authorList>
            <person name="Kato S."/>
            <person name="Itoh T."/>
            <person name="Wu L."/>
            <person name="Ma J."/>
            <person name="Ohkuma M."/>
        </authorList>
    </citation>
    <scope>NUCLEOTIDE SEQUENCE</scope>
    <source>
        <strain evidence="2">JCM 11219</strain>
    </source>
</reference>
<evidence type="ECO:0000313" key="5">
    <source>
        <dbReference type="Proteomes" id="UP001060771"/>
    </source>
</evidence>
<gene>
    <name evidence="3" type="ORF">GCM10007112_11980</name>
    <name evidence="2" type="ORF">Vsou_24850</name>
</gene>
<reference evidence="5" key="3">
    <citation type="submission" date="2022-09" db="EMBL/GenBank/DDBJ databases">
        <title>Complete genome sequence of Vulcanisaeta souniana.</title>
        <authorList>
            <person name="Kato S."/>
            <person name="Itoh T."/>
            <person name="Ohkuma M."/>
        </authorList>
    </citation>
    <scope>NUCLEOTIDE SEQUENCE [LARGE SCALE GENOMIC DNA]</scope>
    <source>
        <strain evidence="5">JCM 11219</strain>
    </source>
</reference>
<reference evidence="3" key="2">
    <citation type="submission" date="2020-09" db="EMBL/GenBank/DDBJ databases">
        <authorList>
            <person name="Sun Q."/>
            <person name="Ohkuma M."/>
        </authorList>
    </citation>
    <scope>NUCLEOTIDE SEQUENCE</scope>
    <source>
        <strain evidence="3">JCM 11219</strain>
    </source>
</reference>
<sequence>MNVLNTYVDSLITTVAPYSGSIINNVVYFINSITYLVIAALVIIFLITSTFMVNGIVRSLRDDFKAMMNIFRSDMEIIMCIALIMLLISLYSHWGSQLLEFN</sequence>
<accession>A0A830E6M0</accession>
<dbReference type="Proteomes" id="UP001060771">
    <property type="component" value="Chromosome"/>
</dbReference>
<dbReference type="AlphaFoldDB" id="A0A830E6M0"/>
<dbReference type="Proteomes" id="UP000657075">
    <property type="component" value="Unassembled WGS sequence"/>
</dbReference>
<dbReference type="EMBL" id="AP026830">
    <property type="protein sequence ID" value="BDR93392.1"/>
    <property type="molecule type" value="Genomic_DNA"/>
</dbReference>
<keyword evidence="1" id="KW-1133">Transmembrane helix</keyword>
<proteinExistence type="predicted"/>
<dbReference type="GeneID" id="76208025"/>
<name>A0A830E6M0_9CREN</name>
<evidence type="ECO:0000313" key="4">
    <source>
        <dbReference type="Proteomes" id="UP000657075"/>
    </source>
</evidence>
<organism evidence="3 4">
    <name type="scientific">Vulcanisaeta souniana JCM 11219</name>
    <dbReference type="NCBI Taxonomy" id="1293586"/>
    <lineage>
        <taxon>Archaea</taxon>
        <taxon>Thermoproteota</taxon>
        <taxon>Thermoprotei</taxon>
        <taxon>Thermoproteales</taxon>
        <taxon>Thermoproteaceae</taxon>
        <taxon>Vulcanisaeta</taxon>
    </lineage>
</organism>
<protein>
    <submittedName>
        <fullName evidence="3">Uncharacterized protein</fullName>
    </submittedName>
</protein>
<dbReference type="EMBL" id="BMNM01000004">
    <property type="protein sequence ID" value="GGI76819.1"/>
    <property type="molecule type" value="Genomic_DNA"/>
</dbReference>